<gene>
    <name evidence="2" type="ORF">IQ10_00660</name>
</gene>
<dbReference type="PROSITE" id="PS51257">
    <property type="entry name" value="PROKAR_LIPOPROTEIN"/>
    <property type="match status" value="1"/>
</dbReference>
<evidence type="ECO:0000313" key="2">
    <source>
        <dbReference type="EMBL" id="TWI58952.1"/>
    </source>
</evidence>
<accession>A0A562QQB9</accession>
<organism evidence="2 3">
    <name type="scientific">Halalkalibacter nanhaiisediminis</name>
    <dbReference type="NCBI Taxonomy" id="688079"/>
    <lineage>
        <taxon>Bacteria</taxon>
        <taxon>Bacillati</taxon>
        <taxon>Bacillota</taxon>
        <taxon>Bacilli</taxon>
        <taxon>Bacillales</taxon>
        <taxon>Bacillaceae</taxon>
        <taxon>Halalkalibacter</taxon>
    </lineage>
</organism>
<evidence type="ECO:0000256" key="1">
    <source>
        <dbReference type="SAM" id="SignalP"/>
    </source>
</evidence>
<keyword evidence="3" id="KW-1185">Reference proteome</keyword>
<reference evidence="2 3" key="1">
    <citation type="journal article" date="2015" name="Stand. Genomic Sci.">
        <title>Genomic Encyclopedia of Bacterial and Archaeal Type Strains, Phase III: the genomes of soil and plant-associated and newly described type strains.</title>
        <authorList>
            <person name="Whitman W.B."/>
            <person name="Woyke T."/>
            <person name="Klenk H.P."/>
            <person name="Zhou Y."/>
            <person name="Lilburn T.G."/>
            <person name="Beck B.J."/>
            <person name="De Vos P."/>
            <person name="Vandamme P."/>
            <person name="Eisen J.A."/>
            <person name="Garrity G."/>
            <person name="Hugenholtz P."/>
            <person name="Kyrpides N.C."/>
        </authorList>
    </citation>
    <scope>NUCLEOTIDE SEQUENCE [LARGE SCALE GENOMIC DNA]</scope>
    <source>
        <strain evidence="2 3">CGMCC 1.10116</strain>
    </source>
</reference>
<protein>
    <submittedName>
        <fullName evidence="2">Uncharacterized protein</fullName>
    </submittedName>
</protein>
<comment type="caution">
    <text evidence="2">The sequence shown here is derived from an EMBL/GenBank/DDBJ whole genome shotgun (WGS) entry which is preliminary data.</text>
</comment>
<dbReference type="RefSeq" id="WP_144449054.1">
    <property type="nucleotide sequence ID" value="NZ_VLKZ01000002.1"/>
</dbReference>
<sequence length="188" mass="21639">MANIRLSIWLAVLLVIITACGADSEADIVEDVEAQQSATSTGMKILTNDTDQNKRRVQKSEQLENYADEAGYYLNQSATLLMQLSPYFDRAELSTSDLNDVLSILTTIRNERDAFINLERPRAFEGFHNVHLSTLMEIDALERIFRDMRSPTHPLQIDNARVHYENAIMSHKLMEREYLTLMEEYGMY</sequence>
<name>A0A562QQB9_9BACI</name>
<dbReference type="OrthoDB" id="2885125at2"/>
<feature type="chain" id="PRO_5022104981" evidence="1">
    <location>
        <begin position="22"/>
        <end position="188"/>
    </location>
</feature>
<proteinExistence type="predicted"/>
<evidence type="ECO:0000313" key="3">
    <source>
        <dbReference type="Proteomes" id="UP000315711"/>
    </source>
</evidence>
<dbReference type="Proteomes" id="UP000315711">
    <property type="component" value="Unassembled WGS sequence"/>
</dbReference>
<dbReference type="AlphaFoldDB" id="A0A562QQB9"/>
<dbReference type="EMBL" id="VLKZ01000002">
    <property type="protein sequence ID" value="TWI58952.1"/>
    <property type="molecule type" value="Genomic_DNA"/>
</dbReference>
<keyword evidence="1" id="KW-0732">Signal</keyword>
<feature type="signal peptide" evidence="1">
    <location>
        <begin position="1"/>
        <end position="21"/>
    </location>
</feature>